<dbReference type="InterPro" id="IPR003660">
    <property type="entry name" value="HAMP_dom"/>
</dbReference>
<dbReference type="SMART" id="SM00388">
    <property type="entry name" value="HisKA"/>
    <property type="match status" value="1"/>
</dbReference>
<evidence type="ECO:0000256" key="2">
    <source>
        <dbReference type="ARBA" id="ARBA00004236"/>
    </source>
</evidence>
<dbReference type="Pfam" id="PF02518">
    <property type="entry name" value="HATPase_c"/>
    <property type="match status" value="1"/>
</dbReference>
<dbReference type="PANTHER" id="PTHR45436:SF5">
    <property type="entry name" value="SENSOR HISTIDINE KINASE TRCS"/>
    <property type="match status" value="1"/>
</dbReference>
<keyword evidence="5" id="KW-0808">Transferase</keyword>
<reference evidence="13 14" key="2">
    <citation type="submission" date="2020-03" db="EMBL/GenBank/DDBJ databases">
        <authorList>
            <person name="Ichikawa N."/>
            <person name="Kimura A."/>
            <person name="Kitahashi Y."/>
            <person name="Uohara A."/>
        </authorList>
    </citation>
    <scope>NUCLEOTIDE SEQUENCE [LARGE SCALE GENOMIC DNA]</scope>
    <source>
        <strain evidence="13 14">NBRC 107702</strain>
    </source>
</reference>
<dbReference type="EC" id="2.7.13.3" evidence="3"/>
<dbReference type="CDD" id="cd00075">
    <property type="entry name" value="HATPase"/>
    <property type="match status" value="1"/>
</dbReference>
<feature type="domain" description="Histidine kinase" evidence="11">
    <location>
        <begin position="138"/>
        <end position="350"/>
    </location>
</feature>
<dbReference type="PROSITE" id="PS50109">
    <property type="entry name" value="HIS_KIN"/>
    <property type="match status" value="1"/>
</dbReference>
<dbReference type="PROSITE" id="PS50885">
    <property type="entry name" value="HAMP"/>
    <property type="match status" value="1"/>
</dbReference>
<keyword evidence="14" id="KW-1185">Reference proteome</keyword>
<dbReference type="Pfam" id="PF00672">
    <property type="entry name" value="HAMP"/>
    <property type="match status" value="1"/>
</dbReference>
<dbReference type="InterPro" id="IPR003594">
    <property type="entry name" value="HATPase_dom"/>
</dbReference>
<reference evidence="13 14" key="1">
    <citation type="submission" date="2020-03" db="EMBL/GenBank/DDBJ databases">
        <title>Whole genome shotgun sequence of Phytohabitans flavus NBRC 107702.</title>
        <authorList>
            <person name="Komaki H."/>
            <person name="Tamura T."/>
        </authorList>
    </citation>
    <scope>NUCLEOTIDE SEQUENCE [LARGE SCALE GENOMIC DNA]</scope>
    <source>
        <strain evidence="13 14">NBRC 107702</strain>
    </source>
</reference>
<dbReference type="SMART" id="SM00387">
    <property type="entry name" value="HATPase_c"/>
    <property type="match status" value="1"/>
</dbReference>
<dbReference type="CDD" id="cd06225">
    <property type="entry name" value="HAMP"/>
    <property type="match status" value="1"/>
</dbReference>
<dbReference type="CDD" id="cd00082">
    <property type="entry name" value="HisKA"/>
    <property type="match status" value="1"/>
</dbReference>
<dbReference type="AlphaFoldDB" id="A0A6F8XP93"/>
<dbReference type="SUPFAM" id="SSF55874">
    <property type="entry name" value="ATPase domain of HSP90 chaperone/DNA topoisomerase II/histidine kinase"/>
    <property type="match status" value="1"/>
</dbReference>
<evidence type="ECO:0000313" key="14">
    <source>
        <dbReference type="Proteomes" id="UP000502508"/>
    </source>
</evidence>
<comment type="catalytic activity">
    <reaction evidence="1">
        <text>ATP + protein L-histidine = ADP + protein N-phospho-L-histidine.</text>
        <dbReference type="EC" id="2.7.13.3"/>
    </reaction>
</comment>
<dbReference type="PANTHER" id="PTHR45436">
    <property type="entry name" value="SENSOR HISTIDINE KINASE YKOH"/>
    <property type="match status" value="1"/>
</dbReference>
<feature type="transmembrane region" description="Helical" evidence="10">
    <location>
        <begin position="12"/>
        <end position="33"/>
    </location>
</feature>
<keyword evidence="4" id="KW-0597">Phosphoprotein</keyword>
<keyword evidence="7 13" id="KW-0418">Kinase</keyword>
<keyword evidence="8 10" id="KW-1133">Transmembrane helix</keyword>
<dbReference type="Proteomes" id="UP000502508">
    <property type="component" value="Chromosome"/>
</dbReference>
<keyword evidence="6 10" id="KW-0812">Transmembrane</keyword>
<evidence type="ECO:0000256" key="6">
    <source>
        <dbReference type="ARBA" id="ARBA00022692"/>
    </source>
</evidence>
<dbReference type="InterPro" id="IPR036890">
    <property type="entry name" value="HATPase_C_sf"/>
</dbReference>
<evidence type="ECO:0000256" key="8">
    <source>
        <dbReference type="ARBA" id="ARBA00022989"/>
    </source>
</evidence>
<dbReference type="Gene3D" id="1.10.287.130">
    <property type="match status" value="1"/>
</dbReference>
<dbReference type="InterPro" id="IPR050428">
    <property type="entry name" value="TCS_sensor_his_kinase"/>
</dbReference>
<keyword evidence="10" id="KW-0472">Membrane</keyword>
<evidence type="ECO:0000259" key="12">
    <source>
        <dbReference type="PROSITE" id="PS50885"/>
    </source>
</evidence>
<evidence type="ECO:0000256" key="4">
    <source>
        <dbReference type="ARBA" id="ARBA00022553"/>
    </source>
</evidence>
<proteinExistence type="predicted"/>
<dbReference type="InterPro" id="IPR036097">
    <property type="entry name" value="HisK_dim/P_sf"/>
</dbReference>
<dbReference type="SUPFAM" id="SSF158472">
    <property type="entry name" value="HAMP domain-like"/>
    <property type="match status" value="1"/>
</dbReference>
<feature type="transmembrane region" description="Helical" evidence="10">
    <location>
        <begin position="53"/>
        <end position="77"/>
    </location>
</feature>
<evidence type="ECO:0000256" key="5">
    <source>
        <dbReference type="ARBA" id="ARBA00022679"/>
    </source>
</evidence>
<comment type="subcellular location">
    <subcellularLocation>
        <location evidence="2">Cell membrane</location>
    </subcellularLocation>
</comment>
<evidence type="ECO:0000256" key="9">
    <source>
        <dbReference type="ARBA" id="ARBA00023012"/>
    </source>
</evidence>
<dbReference type="InterPro" id="IPR005467">
    <property type="entry name" value="His_kinase_dom"/>
</dbReference>
<dbReference type="SUPFAM" id="SSF47384">
    <property type="entry name" value="Homodimeric domain of signal transducing histidine kinase"/>
    <property type="match status" value="1"/>
</dbReference>
<dbReference type="GO" id="GO:0000155">
    <property type="term" value="F:phosphorelay sensor kinase activity"/>
    <property type="evidence" value="ECO:0007669"/>
    <property type="project" value="InterPro"/>
</dbReference>
<dbReference type="GO" id="GO:0005886">
    <property type="term" value="C:plasma membrane"/>
    <property type="evidence" value="ECO:0007669"/>
    <property type="project" value="UniProtKB-SubCell"/>
</dbReference>
<dbReference type="RefSeq" id="WP_173035542.1">
    <property type="nucleotide sequence ID" value="NZ_AP022870.1"/>
</dbReference>
<protein>
    <recommendedName>
        <fullName evidence="3">histidine kinase</fullName>
        <ecNumber evidence="3">2.7.13.3</ecNumber>
    </recommendedName>
</protein>
<name>A0A6F8XP93_9ACTN</name>
<dbReference type="Gene3D" id="3.30.565.10">
    <property type="entry name" value="Histidine kinase-like ATPase, C-terminal domain"/>
    <property type="match status" value="1"/>
</dbReference>
<dbReference type="Gene3D" id="6.10.340.10">
    <property type="match status" value="1"/>
</dbReference>
<evidence type="ECO:0000256" key="10">
    <source>
        <dbReference type="SAM" id="Phobius"/>
    </source>
</evidence>
<dbReference type="Pfam" id="PF00512">
    <property type="entry name" value="HisKA"/>
    <property type="match status" value="1"/>
</dbReference>
<evidence type="ECO:0000256" key="3">
    <source>
        <dbReference type="ARBA" id="ARBA00012438"/>
    </source>
</evidence>
<keyword evidence="9" id="KW-0902">Two-component regulatory system</keyword>
<dbReference type="KEGG" id="pfla:Pflav_020530"/>
<evidence type="ECO:0000256" key="1">
    <source>
        <dbReference type="ARBA" id="ARBA00000085"/>
    </source>
</evidence>
<dbReference type="InterPro" id="IPR003661">
    <property type="entry name" value="HisK_dim/P_dom"/>
</dbReference>
<sequence>MPRLSLRTQLTLLYAVPFLAAGALLLSIPFAQVSESRPAGTAPPGGEVVRERLDLTLFAALLAALLLLAVVLGWLVAGRFLRPLRTIVATARDISATNLHRRLGDTGRGELAELSRTLDDLFARLEATFESQRRFVANAAHELRTPLTAERTLLQVALADPEATTGALRAACQEVVALGAAQERLIDALLTLASGEQGVERRERFDLAAVARDAVAARRDEADRRGVRVETALAPAPAAGDPSLVASLVANLVDNAVRHNTPGGRIEVTTATTGAGGLVRVWNTGPVVPAGEVERLLQPFQRAGRDRVADSHGLGLAIVRAIARAHGAALNVTARPEGGLDIEVAFGCGTGGPNSR</sequence>
<feature type="domain" description="HAMP" evidence="12">
    <location>
        <begin position="78"/>
        <end position="130"/>
    </location>
</feature>
<accession>A0A6F8XP93</accession>
<evidence type="ECO:0000259" key="11">
    <source>
        <dbReference type="PROSITE" id="PS50109"/>
    </source>
</evidence>
<organism evidence="13 14">
    <name type="scientific">Phytohabitans flavus</name>
    <dbReference type="NCBI Taxonomy" id="1076124"/>
    <lineage>
        <taxon>Bacteria</taxon>
        <taxon>Bacillati</taxon>
        <taxon>Actinomycetota</taxon>
        <taxon>Actinomycetes</taxon>
        <taxon>Micromonosporales</taxon>
        <taxon>Micromonosporaceae</taxon>
    </lineage>
</organism>
<dbReference type="SMART" id="SM00304">
    <property type="entry name" value="HAMP"/>
    <property type="match status" value="1"/>
</dbReference>
<evidence type="ECO:0000313" key="13">
    <source>
        <dbReference type="EMBL" id="BCB75643.1"/>
    </source>
</evidence>
<dbReference type="EMBL" id="AP022870">
    <property type="protein sequence ID" value="BCB75643.1"/>
    <property type="molecule type" value="Genomic_DNA"/>
</dbReference>
<gene>
    <name evidence="13" type="ORF">Pflav_020530</name>
</gene>
<evidence type="ECO:0000256" key="7">
    <source>
        <dbReference type="ARBA" id="ARBA00022777"/>
    </source>
</evidence>